<dbReference type="EMBL" id="CP096659">
    <property type="protein sequence ID" value="UPV74871.1"/>
    <property type="molecule type" value="Genomic_DNA"/>
</dbReference>
<protein>
    <submittedName>
        <fullName evidence="5">GNAT family N-acetyltransferase</fullName>
        <ecNumber evidence="5">2.3.1.-</ecNumber>
    </submittedName>
</protein>
<dbReference type="InterPro" id="IPR016181">
    <property type="entry name" value="Acyl_CoA_acyltransferase"/>
</dbReference>
<dbReference type="CDD" id="cd04301">
    <property type="entry name" value="NAT_SF"/>
    <property type="match status" value="1"/>
</dbReference>
<keyword evidence="1 5" id="KW-0808">Transferase</keyword>
<evidence type="ECO:0000259" key="4">
    <source>
        <dbReference type="PROSITE" id="PS51186"/>
    </source>
</evidence>
<name>A0A8U0HVY1_9EURY</name>
<evidence type="ECO:0000256" key="1">
    <source>
        <dbReference type="ARBA" id="ARBA00022679"/>
    </source>
</evidence>
<accession>A0A8U0HVY1</accession>
<dbReference type="Gene3D" id="3.40.630.30">
    <property type="match status" value="1"/>
</dbReference>
<reference evidence="5 6" key="1">
    <citation type="submission" date="2022-04" db="EMBL/GenBank/DDBJ databases">
        <title>Diverse halophilic archaea isolated from saline environments.</title>
        <authorList>
            <person name="Cui H.-L."/>
        </authorList>
    </citation>
    <scope>NUCLEOTIDE SEQUENCE [LARGE SCALE GENOMIC DNA]</scope>
    <source>
        <strain evidence="5 6">XZYJT49</strain>
    </source>
</reference>
<keyword evidence="2 5" id="KW-0012">Acyltransferase</keyword>
<dbReference type="PANTHER" id="PTHR43420:SF12">
    <property type="entry name" value="N-ACETYLTRANSFERASE DOMAIN-CONTAINING PROTEIN"/>
    <property type="match status" value="1"/>
</dbReference>
<dbReference type="SUPFAM" id="SSF55729">
    <property type="entry name" value="Acyl-CoA N-acyltransferases (Nat)"/>
    <property type="match status" value="1"/>
</dbReference>
<dbReference type="PANTHER" id="PTHR43420">
    <property type="entry name" value="ACETYLTRANSFERASE"/>
    <property type="match status" value="1"/>
</dbReference>
<dbReference type="AlphaFoldDB" id="A0A8U0HVY1"/>
<dbReference type="EC" id="2.3.1.-" evidence="5"/>
<evidence type="ECO:0000256" key="3">
    <source>
        <dbReference type="SAM" id="MobiDB-lite"/>
    </source>
</evidence>
<feature type="region of interest" description="Disordered" evidence="3">
    <location>
        <begin position="121"/>
        <end position="140"/>
    </location>
</feature>
<dbReference type="KEGG" id="halx:M0R89_02085"/>
<dbReference type="InterPro" id="IPR000182">
    <property type="entry name" value="GNAT_dom"/>
</dbReference>
<dbReference type="GO" id="GO:0016747">
    <property type="term" value="F:acyltransferase activity, transferring groups other than amino-acyl groups"/>
    <property type="evidence" value="ECO:0007669"/>
    <property type="project" value="InterPro"/>
</dbReference>
<sequence>MIRLARPDDRERLREIQTHLGEPNPALLAYAVDGPPVVLVSATPDGDLAGYLVALHDAETSYVAEIVVAPAYRREGRARRLLAAAFDYLRERDCARVRLSVHPANDAARRLYESMGFEESGREGEYYDDGSDAITMSREL</sequence>
<dbReference type="InterPro" id="IPR050680">
    <property type="entry name" value="YpeA/RimI_acetyltransf"/>
</dbReference>
<dbReference type="RefSeq" id="WP_248650914.1">
    <property type="nucleotide sequence ID" value="NZ_CP096659.1"/>
</dbReference>
<dbReference type="PROSITE" id="PS51186">
    <property type="entry name" value="GNAT"/>
    <property type="match status" value="1"/>
</dbReference>
<dbReference type="GeneID" id="72183950"/>
<evidence type="ECO:0000256" key="2">
    <source>
        <dbReference type="ARBA" id="ARBA00023315"/>
    </source>
</evidence>
<gene>
    <name evidence="5" type="ORF">M0R89_02085</name>
</gene>
<keyword evidence="6" id="KW-1185">Reference proteome</keyword>
<feature type="domain" description="N-acetyltransferase" evidence="4">
    <location>
        <begin position="1"/>
        <end position="140"/>
    </location>
</feature>
<proteinExistence type="predicted"/>
<organism evidence="5 6">
    <name type="scientific">Halorussus limi</name>
    <dbReference type="NCBI Taxonomy" id="2938695"/>
    <lineage>
        <taxon>Archaea</taxon>
        <taxon>Methanobacteriati</taxon>
        <taxon>Methanobacteriota</taxon>
        <taxon>Stenosarchaea group</taxon>
        <taxon>Halobacteria</taxon>
        <taxon>Halobacteriales</taxon>
        <taxon>Haladaptataceae</taxon>
        <taxon>Halorussus</taxon>
    </lineage>
</organism>
<dbReference type="Pfam" id="PF00583">
    <property type="entry name" value="Acetyltransf_1"/>
    <property type="match status" value="1"/>
</dbReference>
<evidence type="ECO:0000313" key="5">
    <source>
        <dbReference type="EMBL" id="UPV74871.1"/>
    </source>
</evidence>
<dbReference type="Proteomes" id="UP000830729">
    <property type="component" value="Chromosome"/>
</dbReference>
<evidence type="ECO:0000313" key="6">
    <source>
        <dbReference type="Proteomes" id="UP000830729"/>
    </source>
</evidence>